<dbReference type="GO" id="GO:0006893">
    <property type="term" value="P:Golgi to plasma membrane transport"/>
    <property type="evidence" value="ECO:0007669"/>
    <property type="project" value="TreeGrafter"/>
</dbReference>
<comment type="similarity">
    <text evidence="3">Belongs to the SEC8 family.</text>
</comment>
<accession>A0A9N9NR35</accession>
<evidence type="ECO:0000259" key="4">
    <source>
        <dbReference type="Pfam" id="PF04048"/>
    </source>
</evidence>
<dbReference type="AlphaFoldDB" id="A0A9N9NR35"/>
<dbReference type="Proteomes" id="UP000789342">
    <property type="component" value="Unassembled WGS sequence"/>
</dbReference>
<evidence type="ECO:0000313" key="6">
    <source>
        <dbReference type="Proteomes" id="UP000789342"/>
    </source>
</evidence>
<keyword evidence="6" id="KW-1185">Reference proteome</keyword>
<sequence length="246" mass="28853">QISHDWEEMTAEDFNPVPLALQLLDDSSLGKDYKVFQQTKKNLDRALQFIVDDYYQGFNSSIGAFGGVIQNIGGIVARHKKKMMNNHNMTCKEALVSKRSDLLQLWFRSQQYKEMIRILDLIEEFKGAPEKLEVLLREKHFLTASKLLLESIHALERKEMIGIGALSDLRRYLRAQQSSLHDLLIEELHNHLYVKSAYCDSRWVKYTKDQKKLPSPLMEWNSERETFKMNFMFNTKNKKNLHGENK</sequence>
<evidence type="ECO:0000256" key="3">
    <source>
        <dbReference type="RuleBase" id="RU367079"/>
    </source>
</evidence>
<dbReference type="GO" id="GO:0006904">
    <property type="term" value="P:vesicle docking involved in exocytosis"/>
    <property type="evidence" value="ECO:0007669"/>
    <property type="project" value="InterPro"/>
</dbReference>
<dbReference type="InterPro" id="IPR007191">
    <property type="entry name" value="Sec8_exocyst_N"/>
</dbReference>
<dbReference type="InterPro" id="IPR039682">
    <property type="entry name" value="Sec8/EXOC4"/>
</dbReference>
<dbReference type="PANTHER" id="PTHR14146:SF0">
    <property type="entry name" value="EXOCYST COMPLEX COMPONENT 4"/>
    <property type="match status" value="1"/>
</dbReference>
<feature type="non-terminal residue" evidence="5">
    <location>
        <position position="1"/>
    </location>
</feature>
<dbReference type="GO" id="GO:0090522">
    <property type="term" value="P:vesicle tethering involved in exocytosis"/>
    <property type="evidence" value="ECO:0007669"/>
    <property type="project" value="UniProtKB-UniRule"/>
</dbReference>
<evidence type="ECO:0000313" key="5">
    <source>
        <dbReference type="EMBL" id="CAG8762508.1"/>
    </source>
</evidence>
<reference evidence="5" key="1">
    <citation type="submission" date="2021-06" db="EMBL/GenBank/DDBJ databases">
        <authorList>
            <person name="Kallberg Y."/>
            <person name="Tangrot J."/>
            <person name="Rosling A."/>
        </authorList>
    </citation>
    <scope>NUCLEOTIDE SEQUENCE</scope>
    <source>
        <strain evidence="5">CL551</strain>
    </source>
</reference>
<protein>
    <recommendedName>
        <fullName evidence="3">Exocyst complex component Sec8</fullName>
    </recommendedName>
</protein>
<dbReference type="GO" id="GO:0000145">
    <property type="term" value="C:exocyst"/>
    <property type="evidence" value="ECO:0007669"/>
    <property type="project" value="UniProtKB-UniRule"/>
</dbReference>
<evidence type="ECO:0000256" key="1">
    <source>
        <dbReference type="ARBA" id="ARBA00022448"/>
    </source>
</evidence>
<dbReference type="Pfam" id="PF04048">
    <property type="entry name" value="Sec8_N"/>
    <property type="match status" value="1"/>
</dbReference>
<dbReference type="GO" id="GO:0015031">
    <property type="term" value="P:protein transport"/>
    <property type="evidence" value="ECO:0007669"/>
    <property type="project" value="UniProtKB-KW"/>
</dbReference>
<comment type="function">
    <text evidence="3">Component of the exocyst complex involved in the docking of exocytic vesicles with fusion sites on the plasma membrane.</text>
</comment>
<name>A0A9N9NR35_9GLOM</name>
<dbReference type="PANTHER" id="PTHR14146">
    <property type="entry name" value="EXOCYST COMPLEX COMPONENT 4"/>
    <property type="match status" value="1"/>
</dbReference>
<dbReference type="OrthoDB" id="2443387at2759"/>
<gene>
    <name evidence="5" type="ORF">AMORRO_LOCUS16027</name>
</gene>
<keyword evidence="2 3" id="KW-0268">Exocytosis</keyword>
<feature type="domain" description="Exocyst complex component Sec8 N-terminal" evidence="4">
    <location>
        <begin position="1"/>
        <end position="133"/>
    </location>
</feature>
<proteinExistence type="inferred from homology"/>
<keyword evidence="3" id="KW-0653">Protein transport</keyword>
<dbReference type="GO" id="GO:0006612">
    <property type="term" value="P:protein targeting to membrane"/>
    <property type="evidence" value="ECO:0007669"/>
    <property type="project" value="UniProtKB-UniRule"/>
</dbReference>
<comment type="caution">
    <text evidence="5">The sequence shown here is derived from an EMBL/GenBank/DDBJ whole genome shotgun (WGS) entry which is preliminary data.</text>
</comment>
<dbReference type="EMBL" id="CAJVPV010041652">
    <property type="protein sequence ID" value="CAG8762508.1"/>
    <property type="molecule type" value="Genomic_DNA"/>
</dbReference>
<organism evidence="5 6">
    <name type="scientific">Acaulospora morrowiae</name>
    <dbReference type="NCBI Taxonomy" id="94023"/>
    <lineage>
        <taxon>Eukaryota</taxon>
        <taxon>Fungi</taxon>
        <taxon>Fungi incertae sedis</taxon>
        <taxon>Mucoromycota</taxon>
        <taxon>Glomeromycotina</taxon>
        <taxon>Glomeromycetes</taxon>
        <taxon>Diversisporales</taxon>
        <taxon>Acaulosporaceae</taxon>
        <taxon>Acaulospora</taxon>
    </lineage>
</organism>
<feature type="non-terminal residue" evidence="5">
    <location>
        <position position="246"/>
    </location>
</feature>
<keyword evidence="1 3" id="KW-0813">Transport</keyword>
<evidence type="ECO:0000256" key="2">
    <source>
        <dbReference type="ARBA" id="ARBA00022483"/>
    </source>
</evidence>